<dbReference type="InterPro" id="IPR037682">
    <property type="entry name" value="TonB_C"/>
</dbReference>
<feature type="signal peptide" evidence="1">
    <location>
        <begin position="1"/>
        <end position="19"/>
    </location>
</feature>
<reference evidence="3" key="1">
    <citation type="submission" date="2022-04" db="EMBL/GenBank/DDBJ databases">
        <title>Hymenobacter sp. isolated from the air.</title>
        <authorList>
            <person name="Won M."/>
            <person name="Lee C.-M."/>
            <person name="Woen H.-Y."/>
            <person name="Kwon S.-W."/>
        </authorList>
    </citation>
    <scope>NUCLEOTIDE SEQUENCE</scope>
    <source>
        <strain evidence="3">5116S-3</strain>
    </source>
</reference>
<dbReference type="EMBL" id="CP095046">
    <property type="protein sequence ID" value="UOQ74607.1"/>
    <property type="molecule type" value="Genomic_DNA"/>
</dbReference>
<name>A0A8T9QAS7_9BACT</name>
<proteinExistence type="predicted"/>
<dbReference type="AlphaFoldDB" id="A0A8T9QAS7"/>
<dbReference type="Pfam" id="PF03544">
    <property type="entry name" value="TonB_C"/>
    <property type="match status" value="1"/>
</dbReference>
<feature type="domain" description="TonB C-terminal" evidence="2">
    <location>
        <begin position="55"/>
        <end position="117"/>
    </location>
</feature>
<accession>A0A8T9QAS7</accession>
<dbReference type="Gene3D" id="3.30.1150.10">
    <property type="match status" value="1"/>
</dbReference>
<keyword evidence="1" id="KW-0732">Signal</keyword>
<keyword evidence="4" id="KW-1185">Reference proteome</keyword>
<feature type="chain" id="PRO_5035878068" evidence="1">
    <location>
        <begin position="20"/>
        <end position="117"/>
    </location>
</feature>
<dbReference type="KEGG" id="hcu:MUN79_12490"/>
<organism evidence="3 4">
    <name type="scientific">Hymenobacter cellulosilyticus</name>
    <dbReference type="NCBI Taxonomy" id="2932248"/>
    <lineage>
        <taxon>Bacteria</taxon>
        <taxon>Pseudomonadati</taxon>
        <taxon>Bacteroidota</taxon>
        <taxon>Cytophagia</taxon>
        <taxon>Cytophagales</taxon>
        <taxon>Hymenobacteraceae</taxon>
        <taxon>Hymenobacter</taxon>
    </lineage>
</organism>
<evidence type="ECO:0000313" key="3">
    <source>
        <dbReference type="EMBL" id="UOQ74607.1"/>
    </source>
</evidence>
<protein>
    <submittedName>
        <fullName evidence="3">Energy transducer TonB</fullName>
    </submittedName>
</protein>
<dbReference type="GO" id="GO:0055085">
    <property type="term" value="P:transmembrane transport"/>
    <property type="evidence" value="ECO:0007669"/>
    <property type="project" value="InterPro"/>
</dbReference>
<sequence>MKQLFTFLLALGLAAQAQAQQSVPAKQPIVLKPGRMQAQARPAANRPDVPPQFVGGAQKLSEFFQQNVKYPEAASVNKVTGTVLTSFTIETDGRVASPTVVKSLSPSATPKPCAYSA</sequence>
<evidence type="ECO:0000259" key="2">
    <source>
        <dbReference type="PROSITE" id="PS52015"/>
    </source>
</evidence>
<dbReference type="Proteomes" id="UP000831796">
    <property type="component" value="Chromosome"/>
</dbReference>
<evidence type="ECO:0000313" key="4">
    <source>
        <dbReference type="Proteomes" id="UP000831796"/>
    </source>
</evidence>
<evidence type="ECO:0000256" key="1">
    <source>
        <dbReference type="SAM" id="SignalP"/>
    </source>
</evidence>
<dbReference type="SUPFAM" id="SSF74653">
    <property type="entry name" value="TolA/TonB C-terminal domain"/>
    <property type="match status" value="1"/>
</dbReference>
<gene>
    <name evidence="3" type="ORF">MUN79_12490</name>
</gene>
<dbReference type="PROSITE" id="PS52015">
    <property type="entry name" value="TONB_CTD"/>
    <property type="match status" value="1"/>
</dbReference>